<dbReference type="AlphaFoldDB" id="A0AAV9Z748"/>
<protein>
    <recommendedName>
        <fullName evidence="3">Zn(2)-C6 fungal-type domain-containing protein</fullName>
    </recommendedName>
</protein>
<dbReference type="EMBL" id="JAWWNJ010000192">
    <property type="protein sequence ID" value="KAK6972179.1"/>
    <property type="molecule type" value="Genomic_DNA"/>
</dbReference>
<dbReference type="Proteomes" id="UP001362999">
    <property type="component" value="Unassembled WGS sequence"/>
</dbReference>
<gene>
    <name evidence="1" type="ORF">R3P38DRAFT_3240422</name>
</gene>
<keyword evidence="2" id="KW-1185">Reference proteome</keyword>
<evidence type="ECO:0000313" key="2">
    <source>
        <dbReference type="Proteomes" id="UP001362999"/>
    </source>
</evidence>
<accession>A0AAV9Z748</accession>
<name>A0AAV9Z748_9AGAR</name>
<comment type="caution">
    <text evidence="1">The sequence shown here is derived from an EMBL/GenBank/DDBJ whole genome shotgun (WGS) entry which is preliminary data.</text>
</comment>
<evidence type="ECO:0000313" key="1">
    <source>
        <dbReference type="EMBL" id="KAK6972179.1"/>
    </source>
</evidence>
<sequence>MDLETLLHPDVDAPVQQELSNATSQSHTDAYPPESTVAAFWRRVAYLTTRTRCSDGSWVGTYEVRQWNRNNTESCSKCSKGRSRKKCDFAADQVSCRPCRLAKTSCDRKTKFLFAATRRDFFPTMEEFLQVYNSQPPAKSRSFQKTANKGLKKTLPVDLDNEHDIDVYIQRGDNIVSEGFNGTRCKFCRETRSAIDASSSHTESVVGRAVDSIKLALTEVTAKQSKMERSRQRAEANLEARHVQLEINIKRMVYDAINETVVKDQVQHIVQDAIDGAMAYWWERRRNDSASINGQRHDRERNALHYR</sequence>
<organism evidence="1 2">
    <name type="scientific">Favolaschia claudopus</name>
    <dbReference type="NCBI Taxonomy" id="2862362"/>
    <lineage>
        <taxon>Eukaryota</taxon>
        <taxon>Fungi</taxon>
        <taxon>Dikarya</taxon>
        <taxon>Basidiomycota</taxon>
        <taxon>Agaricomycotina</taxon>
        <taxon>Agaricomycetes</taxon>
        <taxon>Agaricomycetidae</taxon>
        <taxon>Agaricales</taxon>
        <taxon>Marasmiineae</taxon>
        <taxon>Mycenaceae</taxon>
        <taxon>Favolaschia</taxon>
    </lineage>
</organism>
<reference evidence="1 2" key="1">
    <citation type="journal article" date="2024" name="J Genomics">
        <title>Draft genome sequencing and assembly of Favolaschia claudopus CIRM-BRFM 2984 isolated from oak limbs.</title>
        <authorList>
            <person name="Navarro D."/>
            <person name="Drula E."/>
            <person name="Chaduli D."/>
            <person name="Cazenave R."/>
            <person name="Ahrendt S."/>
            <person name="Wang J."/>
            <person name="Lipzen A."/>
            <person name="Daum C."/>
            <person name="Barry K."/>
            <person name="Grigoriev I.V."/>
            <person name="Favel A."/>
            <person name="Rosso M.N."/>
            <person name="Martin F."/>
        </authorList>
    </citation>
    <scope>NUCLEOTIDE SEQUENCE [LARGE SCALE GENOMIC DNA]</scope>
    <source>
        <strain evidence="1 2">CIRM-BRFM 2984</strain>
    </source>
</reference>
<proteinExistence type="predicted"/>
<evidence type="ECO:0008006" key="3">
    <source>
        <dbReference type="Google" id="ProtNLM"/>
    </source>
</evidence>